<dbReference type="EMBL" id="HBHL01000208">
    <property type="protein sequence ID" value="CAD9711286.1"/>
    <property type="molecule type" value="Transcribed_RNA"/>
</dbReference>
<organism evidence="1">
    <name type="scientific">Chloropicon primus</name>
    <dbReference type="NCBI Taxonomy" id="1764295"/>
    <lineage>
        <taxon>Eukaryota</taxon>
        <taxon>Viridiplantae</taxon>
        <taxon>Chlorophyta</taxon>
        <taxon>Chloropicophyceae</taxon>
        <taxon>Chloropicales</taxon>
        <taxon>Chloropicaceae</taxon>
        <taxon>Chloropicon</taxon>
    </lineage>
</organism>
<sequence length="111" mass="11791">MSAACSPWCPPSFALPSSSSVTRGGGGARARAVLEIGVIAVSGWLALGVTSSVRKMVDDTVTSQNQRVKLAERIAEAEKRRLEGGYSESDKEAADVRKMKALLIETHTQSD</sequence>
<gene>
    <name evidence="1" type="ORF">CPRI1469_LOCUS125</name>
</gene>
<name>A0A7S2SW63_9CHLO</name>
<reference evidence="1" key="1">
    <citation type="submission" date="2021-01" db="EMBL/GenBank/DDBJ databases">
        <authorList>
            <person name="Corre E."/>
            <person name="Pelletier E."/>
            <person name="Niang G."/>
            <person name="Scheremetjew M."/>
            <person name="Finn R."/>
            <person name="Kale V."/>
            <person name="Holt S."/>
            <person name="Cochrane G."/>
            <person name="Meng A."/>
            <person name="Brown T."/>
            <person name="Cohen L."/>
        </authorList>
    </citation>
    <scope>NUCLEOTIDE SEQUENCE</scope>
    <source>
        <strain evidence="1">CCMP1205</strain>
    </source>
</reference>
<dbReference type="AlphaFoldDB" id="A0A7S2SW63"/>
<protein>
    <submittedName>
        <fullName evidence="1">Uncharacterized protein</fullName>
    </submittedName>
</protein>
<proteinExistence type="predicted"/>
<accession>A0A7S2SW63</accession>
<evidence type="ECO:0000313" key="1">
    <source>
        <dbReference type="EMBL" id="CAD9711286.1"/>
    </source>
</evidence>